<reference evidence="1 2" key="2">
    <citation type="journal article" date="2012" name="PLoS Pathog.">
        <title>Diverse lifestyles and strategies of plant pathogenesis encoded in the genomes of eighteen Dothideomycetes fungi.</title>
        <authorList>
            <person name="Ohm R.A."/>
            <person name="Feau N."/>
            <person name="Henrissat B."/>
            <person name="Schoch C.L."/>
            <person name="Horwitz B.A."/>
            <person name="Barry K.W."/>
            <person name="Condon B.J."/>
            <person name="Copeland A.C."/>
            <person name="Dhillon B."/>
            <person name="Glaser F."/>
            <person name="Hesse C.N."/>
            <person name="Kosti I."/>
            <person name="LaButti K."/>
            <person name="Lindquist E.A."/>
            <person name="Lucas S."/>
            <person name="Salamov A.A."/>
            <person name="Bradshaw R.E."/>
            <person name="Ciuffetti L."/>
            <person name="Hamelin R.C."/>
            <person name="Kema G.H.J."/>
            <person name="Lawrence C."/>
            <person name="Scott J.A."/>
            <person name="Spatafora J.W."/>
            <person name="Turgeon B.G."/>
            <person name="de Wit P.J.G.M."/>
            <person name="Zhong S."/>
            <person name="Goodwin S.B."/>
            <person name="Grigoriev I.V."/>
        </authorList>
    </citation>
    <scope>NUCLEOTIDE SEQUENCE [LARGE SCALE GENOMIC DNA]</scope>
    <source>
        <strain evidence="2">NZE10 / CBS 128990</strain>
    </source>
</reference>
<dbReference type="AlphaFoldDB" id="N1PX04"/>
<evidence type="ECO:0000313" key="1">
    <source>
        <dbReference type="EMBL" id="EME48061.1"/>
    </source>
</evidence>
<protein>
    <submittedName>
        <fullName evidence="1">Uncharacterized protein</fullName>
    </submittedName>
</protein>
<gene>
    <name evidence="1" type="ORF">DOTSEDRAFT_69860</name>
</gene>
<evidence type="ECO:0000313" key="2">
    <source>
        <dbReference type="Proteomes" id="UP000016933"/>
    </source>
</evidence>
<dbReference type="EMBL" id="KB446536">
    <property type="protein sequence ID" value="EME48061.1"/>
    <property type="molecule type" value="Genomic_DNA"/>
</dbReference>
<keyword evidence="2" id="KW-1185">Reference proteome</keyword>
<sequence>MYSVLASSSSMPSCIEHAGTNRHGETGISRLLQAILLTLAGLRKQDRLLVREALER</sequence>
<dbReference type="Proteomes" id="UP000016933">
    <property type="component" value="Unassembled WGS sequence"/>
</dbReference>
<proteinExistence type="predicted"/>
<reference evidence="2" key="1">
    <citation type="journal article" date="2012" name="PLoS Genet.">
        <title>The genomes of the fungal plant pathogens Cladosporium fulvum and Dothistroma septosporum reveal adaptation to different hosts and lifestyles but also signatures of common ancestry.</title>
        <authorList>
            <person name="de Wit P.J.G.M."/>
            <person name="van der Burgt A."/>
            <person name="Oekmen B."/>
            <person name="Stergiopoulos I."/>
            <person name="Abd-Elsalam K.A."/>
            <person name="Aerts A.L."/>
            <person name="Bahkali A.H."/>
            <person name="Beenen H.G."/>
            <person name="Chettri P."/>
            <person name="Cox M.P."/>
            <person name="Datema E."/>
            <person name="de Vries R.P."/>
            <person name="Dhillon B."/>
            <person name="Ganley A.R."/>
            <person name="Griffiths S.A."/>
            <person name="Guo Y."/>
            <person name="Hamelin R.C."/>
            <person name="Henrissat B."/>
            <person name="Kabir M.S."/>
            <person name="Jashni M.K."/>
            <person name="Kema G."/>
            <person name="Klaubauf S."/>
            <person name="Lapidus A."/>
            <person name="Levasseur A."/>
            <person name="Lindquist E."/>
            <person name="Mehrabi R."/>
            <person name="Ohm R.A."/>
            <person name="Owen T.J."/>
            <person name="Salamov A."/>
            <person name="Schwelm A."/>
            <person name="Schijlen E."/>
            <person name="Sun H."/>
            <person name="van den Burg H.A."/>
            <person name="van Ham R.C.H.J."/>
            <person name="Zhang S."/>
            <person name="Goodwin S.B."/>
            <person name="Grigoriev I.V."/>
            <person name="Collemare J."/>
            <person name="Bradshaw R.E."/>
        </authorList>
    </citation>
    <scope>NUCLEOTIDE SEQUENCE [LARGE SCALE GENOMIC DNA]</scope>
    <source>
        <strain evidence="2">NZE10 / CBS 128990</strain>
    </source>
</reference>
<name>N1PX04_DOTSN</name>
<dbReference type="HOGENOM" id="CLU_3014125_0_0_1"/>
<accession>N1PX04</accession>
<organism evidence="1 2">
    <name type="scientific">Dothistroma septosporum (strain NZE10 / CBS 128990)</name>
    <name type="common">Red band needle blight fungus</name>
    <name type="synonym">Mycosphaerella pini</name>
    <dbReference type="NCBI Taxonomy" id="675120"/>
    <lineage>
        <taxon>Eukaryota</taxon>
        <taxon>Fungi</taxon>
        <taxon>Dikarya</taxon>
        <taxon>Ascomycota</taxon>
        <taxon>Pezizomycotina</taxon>
        <taxon>Dothideomycetes</taxon>
        <taxon>Dothideomycetidae</taxon>
        <taxon>Mycosphaerellales</taxon>
        <taxon>Mycosphaerellaceae</taxon>
        <taxon>Dothistroma</taxon>
    </lineage>
</organism>